<evidence type="ECO:0000256" key="7">
    <source>
        <dbReference type="ARBA" id="ARBA00023212"/>
    </source>
</evidence>
<evidence type="ECO:0000313" key="10">
    <source>
        <dbReference type="Proteomes" id="UP000198211"/>
    </source>
</evidence>
<comment type="subcellular location">
    <subcellularLocation>
        <location evidence="1">Cell projection</location>
        <location evidence="1">Cilium</location>
        <location evidence="1">Flagellum</location>
    </subcellularLocation>
    <subcellularLocation>
        <location evidence="2">Cytoplasm</location>
        <location evidence="2">Cytoskeleton</location>
        <location evidence="2">Cilium axoneme</location>
    </subcellularLocation>
</comment>
<dbReference type="SUPFAM" id="SSF82185">
    <property type="entry name" value="Histone H3 K4-specific methyltransferase SET7/9 N-terminal domain"/>
    <property type="match status" value="3"/>
</dbReference>
<evidence type="ECO:0000256" key="2">
    <source>
        <dbReference type="ARBA" id="ARBA00004430"/>
    </source>
</evidence>
<comment type="caution">
    <text evidence="9">The sequence shown here is derived from an EMBL/GenBank/DDBJ whole genome shotgun (WGS) entry which is preliminary data.</text>
</comment>
<evidence type="ECO:0000256" key="4">
    <source>
        <dbReference type="ARBA" id="ARBA00022737"/>
    </source>
</evidence>
<dbReference type="GO" id="GO:0031514">
    <property type="term" value="C:motile cilium"/>
    <property type="evidence" value="ECO:0007669"/>
    <property type="project" value="UniProtKB-SubCell"/>
</dbReference>
<dbReference type="SMART" id="SM00698">
    <property type="entry name" value="MORN"/>
    <property type="match status" value="9"/>
</dbReference>
<keyword evidence="5" id="KW-0282">Flagellum</keyword>
<dbReference type="PANTHER" id="PTHR46613">
    <property type="entry name" value="RADIAL SPOKE HEAD 10 HOMOLOG B-RELATED"/>
    <property type="match status" value="1"/>
</dbReference>
<gene>
    <name evidence="9" type="ORF">PHMEG_00011386</name>
</gene>
<dbReference type="PANTHER" id="PTHR46613:SF1">
    <property type="entry name" value="RADIAL SPOKE HEAD 10 HOMOLOG B-RELATED"/>
    <property type="match status" value="1"/>
</dbReference>
<keyword evidence="4" id="KW-0677">Repeat</keyword>
<name>A0A225WDW5_9STRA</name>
<dbReference type="OrthoDB" id="294378at2759"/>
<dbReference type="Gene3D" id="2.20.110.10">
    <property type="entry name" value="Histone H3 K4-specific methyltransferase SET7/9 N-terminal domain"/>
    <property type="match status" value="3"/>
</dbReference>
<evidence type="ECO:0000256" key="1">
    <source>
        <dbReference type="ARBA" id="ARBA00004230"/>
    </source>
</evidence>
<evidence type="ECO:0000256" key="8">
    <source>
        <dbReference type="ARBA" id="ARBA00023273"/>
    </source>
</evidence>
<reference evidence="10" key="1">
    <citation type="submission" date="2017-03" db="EMBL/GenBank/DDBJ databases">
        <title>Phytopthora megakarya and P. palmivora, two closely related causual agents of cacao black pod achieved similar genome size and gene model numbers by different mechanisms.</title>
        <authorList>
            <person name="Ali S."/>
            <person name="Shao J."/>
            <person name="Larry D.J."/>
            <person name="Kronmiller B."/>
            <person name="Shen D."/>
            <person name="Strem M.D."/>
            <person name="Melnick R.L."/>
            <person name="Guiltinan M.J."/>
            <person name="Tyler B.M."/>
            <person name="Meinhardt L.W."/>
            <person name="Bailey B.A."/>
        </authorList>
    </citation>
    <scope>NUCLEOTIDE SEQUENCE [LARGE SCALE GENOMIC DNA]</scope>
    <source>
        <strain evidence="10">zdho120</strain>
    </source>
</reference>
<keyword evidence="7" id="KW-0206">Cytoskeleton</keyword>
<dbReference type="Pfam" id="PF02493">
    <property type="entry name" value="MORN"/>
    <property type="match status" value="9"/>
</dbReference>
<keyword evidence="8" id="KW-0966">Cell projection</keyword>
<dbReference type="InterPro" id="IPR003409">
    <property type="entry name" value="MORN"/>
</dbReference>
<keyword evidence="6" id="KW-0969">Cilium</keyword>
<evidence type="ECO:0000256" key="6">
    <source>
        <dbReference type="ARBA" id="ARBA00023069"/>
    </source>
</evidence>
<keyword evidence="10" id="KW-1185">Reference proteome</keyword>
<evidence type="ECO:0000256" key="5">
    <source>
        <dbReference type="ARBA" id="ARBA00022846"/>
    </source>
</evidence>
<dbReference type="STRING" id="4795.A0A225WDW5"/>
<dbReference type="GO" id="GO:0005930">
    <property type="term" value="C:axoneme"/>
    <property type="evidence" value="ECO:0007669"/>
    <property type="project" value="UniProtKB-SubCell"/>
</dbReference>
<accession>A0A225WDW5</accession>
<evidence type="ECO:0000256" key="3">
    <source>
        <dbReference type="ARBA" id="ARBA00022490"/>
    </source>
</evidence>
<dbReference type="Proteomes" id="UP000198211">
    <property type="component" value="Unassembled WGS sequence"/>
</dbReference>
<protein>
    <submittedName>
        <fullName evidence="9">Radial spoke head protein</fullName>
    </submittedName>
</protein>
<proteinExistence type="predicted"/>
<dbReference type="AlphaFoldDB" id="A0A225WDW5"/>
<dbReference type="EMBL" id="NBNE01001204">
    <property type="protein sequence ID" value="OWZ15050.1"/>
    <property type="molecule type" value="Genomic_DNA"/>
</dbReference>
<organism evidence="9 10">
    <name type="scientific">Phytophthora megakarya</name>
    <dbReference type="NCBI Taxonomy" id="4795"/>
    <lineage>
        <taxon>Eukaryota</taxon>
        <taxon>Sar</taxon>
        <taxon>Stramenopiles</taxon>
        <taxon>Oomycota</taxon>
        <taxon>Peronosporomycetes</taxon>
        <taxon>Peronosporales</taxon>
        <taxon>Peronosporaceae</taxon>
        <taxon>Phytophthora</taxon>
    </lineage>
</organism>
<evidence type="ECO:0000313" key="9">
    <source>
        <dbReference type="EMBL" id="OWZ15050.1"/>
    </source>
</evidence>
<sequence>MSSPLDPRVLANVVKSYEGETLQVAECDVPVYHGNGRLEFKTGFTYVGDFVLGRMHGTGRIEWHTNGVVYEGDFTHSEITGKGTYSWPNGSSYVGDVKCGKRHGRGVFVTGDRGVLLQATSDKDQVEDDEAPKPMLFAFRSNEEYSDREGASRDEDKPNNVVVAHSNARYDGEWENGLPHGYGELVFDAVRNIRYEGQFVNGKRDGRGHMHYADGSVYVGGWKADVKCGRGVMTWMTQPGADELPNPENVIPLERYDGEWENDYQQGFGRHVWLATPLNGLTTENESSASSSPHDKNWYEGDFHQGLRHGRGVFYYANGARYEGEWKTNVKEGYGLFFYEDGRVFVGLFRQDRSAEGSYATAATTSLVAPVSSPFISPTESTASLPLSPLQSSSSSNVTGIMLFINDLLPLADVPKREKARKAVEHAALRINTELRALYRGCIKESRRSATSSNDPDDIGSLLEIFECRLLLSQCGFYFTNGQLESFMKDIRKAQRASALACASSMNIVEKFTEDLPAENRLKHPADPSQLEVVPSDELLLYREFVELLVRIAHSWVMTAEADGMINFSVGPDSTVFLADVFSDLYDQMMRERQEIRSQNSPTWLSLLRTELMGKKLHSIFTKHRDCLRSFLYSSCSAPSVCRQSEDTPELESDELESHTPIAKYDEVSIRSVLAMLRNNAPPNAPVFTADFQVRDALSALNQAFASSSPPLKSELLRIVATGSSSDDNDHDNEPDAFFLGTTLVFSEFLEALAIVLYTKQSMALEQSAKNPSKHQTPHELPLHVLVDEFVHGINSPT</sequence>
<keyword evidence="3" id="KW-0963">Cytoplasm</keyword>